<dbReference type="AlphaFoldDB" id="A0A7I8ICZ8"/>
<evidence type="ECO:0000256" key="3">
    <source>
        <dbReference type="PIRSR" id="PIRSR600246-3"/>
    </source>
</evidence>
<dbReference type="GO" id="GO:0004298">
    <property type="term" value="F:threonine-type endopeptidase activity"/>
    <property type="evidence" value="ECO:0007669"/>
    <property type="project" value="InterPro"/>
</dbReference>
<protein>
    <submittedName>
        <fullName evidence="5">Uncharacterized protein</fullName>
    </submittedName>
</protein>
<comment type="subunit">
    <text evidence="1">Heterotetramer of two alpha and two beta chains arranged as a dimer of alpha/beta heterodimers.</text>
</comment>
<dbReference type="Proteomes" id="UP001189122">
    <property type="component" value="Unassembled WGS sequence"/>
</dbReference>
<evidence type="ECO:0000256" key="1">
    <source>
        <dbReference type="ARBA" id="ARBA00011601"/>
    </source>
</evidence>
<gene>
    <name evidence="5" type="ORF">SI7747_02002176</name>
</gene>
<dbReference type="GO" id="GO:0005737">
    <property type="term" value="C:cytoplasm"/>
    <property type="evidence" value="ECO:0007669"/>
    <property type="project" value="TreeGrafter"/>
</dbReference>
<dbReference type="PANTHER" id="PTHR10188:SF8">
    <property type="entry name" value="THREONINE ASPARTASE 1"/>
    <property type="match status" value="1"/>
</dbReference>
<organism evidence="5">
    <name type="scientific">Spirodela intermedia</name>
    <name type="common">Intermediate duckweed</name>
    <dbReference type="NCBI Taxonomy" id="51605"/>
    <lineage>
        <taxon>Eukaryota</taxon>
        <taxon>Viridiplantae</taxon>
        <taxon>Streptophyta</taxon>
        <taxon>Embryophyta</taxon>
        <taxon>Tracheophyta</taxon>
        <taxon>Spermatophyta</taxon>
        <taxon>Magnoliopsida</taxon>
        <taxon>Liliopsida</taxon>
        <taxon>Araceae</taxon>
        <taxon>Lemnoideae</taxon>
        <taxon>Spirodela</taxon>
    </lineage>
</organism>
<dbReference type="InterPro" id="IPR000246">
    <property type="entry name" value="Peptidase_T2"/>
</dbReference>
<evidence type="ECO:0000313" key="5">
    <source>
        <dbReference type="EMBL" id="CAA2615933.1"/>
    </source>
</evidence>
<dbReference type="GO" id="GO:0051604">
    <property type="term" value="P:protein maturation"/>
    <property type="evidence" value="ECO:0007669"/>
    <property type="project" value="TreeGrafter"/>
</dbReference>
<dbReference type="EMBL" id="LR743589">
    <property type="protein sequence ID" value="CAA2615933.1"/>
    <property type="molecule type" value="Genomic_DNA"/>
</dbReference>
<evidence type="ECO:0000256" key="4">
    <source>
        <dbReference type="SAM" id="MobiDB-lite"/>
    </source>
</evidence>
<name>A0A7I8ICZ8_SPIIN</name>
<dbReference type="InterPro" id="IPR029055">
    <property type="entry name" value="Ntn_hydrolases_N"/>
</dbReference>
<dbReference type="Gene3D" id="3.60.20.30">
    <property type="entry name" value="(Glycosyl)asparaginase"/>
    <property type="match status" value="1"/>
</dbReference>
<feature type="compositionally biased region" description="Basic and acidic residues" evidence="4">
    <location>
        <begin position="178"/>
        <end position="188"/>
    </location>
</feature>
<keyword evidence="6" id="KW-1185">Reference proteome</keyword>
<dbReference type="SUPFAM" id="SSF56235">
    <property type="entry name" value="N-terminal nucleophile aminohydrolases (Ntn hydrolases)"/>
    <property type="match status" value="1"/>
</dbReference>
<dbReference type="CDD" id="cd04514">
    <property type="entry name" value="Taspase1_like"/>
    <property type="match status" value="1"/>
</dbReference>
<dbReference type="InterPro" id="IPR037464">
    <property type="entry name" value="Taspase1"/>
</dbReference>
<sequence>MAGEGEKRPTFFVAVHVGAGFHAMKCACRAAASLLLKDHGGCIDAASAAIQVLEDDPTTNAGRGSNLTERGRVECDASIMDGVSGSFGAVGAVPGVRNAIKIAACLLKEQLVGSSLLGRLPPILSMLISKQWLITDRSKVQWLRYKRMLADAMESNVELPSEASTSEVLQVRSDREAQSCGSAKRDDDSAGQQCGGDSQEDCHILDTVGAICIDSRGHIASGASSGGIALKVDGRVGLAGMYGSGCWASSKDPFGSPCITGCCASGAGEYLMKGFAARECCISSSLPASACTKVLRASLQGSSHGSLDTGGAGLLLVQADVKKDLEWMDYLFCFLYWSIYSGLDNREGLGIKSRGARCCSLAFGIGYFASGMDQPKTLILRADRRGSGSAVNHFGTCVDLTAS</sequence>
<dbReference type="EMBL" id="CACRZD030000002">
    <property type="protein sequence ID" value="CAA6655636.1"/>
    <property type="molecule type" value="Genomic_DNA"/>
</dbReference>
<feature type="region of interest" description="Disordered" evidence="4">
    <location>
        <begin position="178"/>
        <end position="198"/>
    </location>
</feature>
<feature type="site" description="Cleavage; by autolysis" evidence="3">
    <location>
        <begin position="206"/>
        <end position="207"/>
    </location>
</feature>
<accession>A0A7I8ICZ8</accession>
<evidence type="ECO:0000256" key="2">
    <source>
        <dbReference type="PIRSR" id="PIRSR600246-1"/>
    </source>
</evidence>
<dbReference type="Pfam" id="PF01112">
    <property type="entry name" value="Asparaginase_2"/>
    <property type="match status" value="1"/>
</dbReference>
<feature type="active site" description="Nucleophile" evidence="2">
    <location>
        <position position="207"/>
    </location>
</feature>
<reference evidence="5 6" key="1">
    <citation type="submission" date="2019-12" db="EMBL/GenBank/DDBJ databases">
        <authorList>
            <person name="Scholz U."/>
            <person name="Mascher M."/>
            <person name="Fiebig A."/>
        </authorList>
    </citation>
    <scope>NUCLEOTIDE SEQUENCE</scope>
</reference>
<proteinExistence type="predicted"/>
<dbReference type="PANTHER" id="PTHR10188">
    <property type="entry name" value="L-ASPARAGINASE"/>
    <property type="match status" value="1"/>
</dbReference>
<evidence type="ECO:0000313" key="6">
    <source>
        <dbReference type="Proteomes" id="UP001189122"/>
    </source>
</evidence>